<feature type="non-terminal residue" evidence="2">
    <location>
        <position position="152"/>
    </location>
</feature>
<dbReference type="EC" id="3.1.2.28" evidence="2"/>
<evidence type="ECO:0000256" key="1">
    <source>
        <dbReference type="SAM" id="MobiDB-lite"/>
    </source>
</evidence>
<accession>A0A6J4PNZ2</accession>
<reference evidence="2" key="1">
    <citation type="submission" date="2020-02" db="EMBL/GenBank/DDBJ databases">
        <authorList>
            <person name="Meier V. D."/>
        </authorList>
    </citation>
    <scope>NUCLEOTIDE SEQUENCE</scope>
    <source>
        <strain evidence="2">AVDCRST_MAG06</strain>
    </source>
</reference>
<proteinExistence type="predicted"/>
<protein>
    <submittedName>
        <fullName evidence="2">1,4-dihydroxy-2-naphthoyl-CoA hydrolase in menaquinone biosynthesis</fullName>
        <ecNumber evidence="2">3.1.2.28</ecNumber>
    </submittedName>
</protein>
<feature type="compositionally biased region" description="Low complexity" evidence="1">
    <location>
        <begin position="132"/>
        <end position="142"/>
    </location>
</feature>
<feature type="compositionally biased region" description="Basic and acidic residues" evidence="1">
    <location>
        <begin position="143"/>
        <end position="152"/>
    </location>
</feature>
<feature type="compositionally biased region" description="Basic residues" evidence="1">
    <location>
        <begin position="108"/>
        <end position="131"/>
    </location>
</feature>
<evidence type="ECO:0000313" key="2">
    <source>
        <dbReference type="EMBL" id="CAA9417981.1"/>
    </source>
</evidence>
<gene>
    <name evidence="2" type="ORF">AVDCRST_MAG06-3328</name>
</gene>
<feature type="non-terminal residue" evidence="2">
    <location>
        <position position="1"/>
    </location>
</feature>
<dbReference type="AlphaFoldDB" id="A0A6J4PNZ2"/>
<dbReference type="EMBL" id="CADCUP010000222">
    <property type="protein sequence ID" value="CAA9417981.1"/>
    <property type="molecule type" value="Genomic_DNA"/>
</dbReference>
<dbReference type="GO" id="GO:0061522">
    <property type="term" value="F:1,4-dihydroxy-2-naphthoyl-CoA thioesterase activity"/>
    <property type="evidence" value="ECO:0007669"/>
    <property type="project" value="UniProtKB-EC"/>
</dbReference>
<feature type="compositionally biased region" description="Basic residues" evidence="1">
    <location>
        <begin position="88"/>
        <end position="99"/>
    </location>
</feature>
<feature type="compositionally biased region" description="Basic residues" evidence="1">
    <location>
        <begin position="61"/>
        <end position="70"/>
    </location>
</feature>
<sequence>GRHDRPARPAVRRDPRGLPRPDAPRHGHPEREDGHRDPRARRRARGGDHAGRGQPAAVRPAARRRVRRARRDAGLDRLRHPRLAREAVRRRRHQRHAPPRGHVGDRHRGGHRRAPGPQHRVVRGRHHRRARQAGLHLAAHLRPGADRPRRAV</sequence>
<feature type="region of interest" description="Disordered" evidence="1">
    <location>
        <begin position="1"/>
        <end position="152"/>
    </location>
</feature>
<feature type="compositionally biased region" description="Basic and acidic residues" evidence="1">
    <location>
        <begin position="71"/>
        <end position="87"/>
    </location>
</feature>
<feature type="compositionally biased region" description="Basic and acidic residues" evidence="1">
    <location>
        <begin position="1"/>
        <end position="37"/>
    </location>
</feature>
<name>A0A6J4PNZ2_9ACTN</name>
<organism evidence="2">
    <name type="scientific">uncultured Nocardioides sp</name>
    <dbReference type="NCBI Taxonomy" id="198441"/>
    <lineage>
        <taxon>Bacteria</taxon>
        <taxon>Bacillati</taxon>
        <taxon>Actinomycetota</taxon>
        <taxon>Actinomycetes</taxon>
        <taxon>Propionibacteriales</taxon>
        <taxon>Nocardioidaceae</taxon>
        <taxon>Nocardioides</taxon>
        <taxon>environmental samples</taxon>
    </lineage>
</organism>
<keyword evidence="2" id="KW-0378">Hydrolase</keyword>